<dbReference type="EMBL" id="GEBQ01015939">
    <property type="protein sequence ID" value="JAT24038.1"/>
    <property type="molecule type" value="Transcribed_RNA"/>
</dbReference>
<dbReference type="InterPro" id="IPR036770">
    <property type="entry name" value="Ankyrin_rpt-contain_sf"/>
</dbReference>
<proteinExistence type="predicted"/>
<organism evidence="3">
    <name type="scientific">Graphocephala atropunctata</name>
    <dbReference type="NCBI Taxonomy" id="36148"/>
    <lineage>
        <taxon>Eukaryota</taxon>
        <taxon>Metazoa</taxon>
        <taxon>Ecdysozoa</taxon>
        <taxon>Arthropoda</taxon>
        <taxon>Hexapoda</taxon>
        <taxon>Insecta</taxon>
        <taxon>Pterygota</taxon>
        <taxon>Neoptera</taxon>
        <taxon>Paraneoptera</taxon>
        <taxon>Hemiptera</taxon>
        <taxon>Auchenorrhyncha</taxon>
        <taxon>Membracoidea</taxon>
        <taxon>Cicadellidae</taxon>
        <taxon>Cicadellinae</taxon>
        <taxon>Cicadellini</taxon>
        <taxon>Graphocephala</taxon>
    </lineage>
</organism>
<accession>A0A1B6LK53</accession>
<reference evidence="3" key="1">
    <citation type="submission" date="2015-11" db="EMBL/GenBank/DDBJ databases">
        <title>De novo transcriptome assembly of four potential Pierce s Disease insect vectors from Arizona vineyards.</title>
        <authorList>
            <person name="Tassone E.E."/>
        </authorList>
    </citation>
    <scope>NUCLEOTIDE SEQUENCE</scope>
</reference>
<name>A0A1B6LK53_9HEMI</name>
<dbReference type="GO" id="GO:0051059">
    <property type="term" value="F:NF-kappaB binding"/>
    <property type="evidence" value="ECO:0007669"/>
    <property type="project" value="TreeGrafter"/>
</dbReference>
<dbReference type="InterPro" id="IPR002110">
    <property type="entry name" value="Ankyrin_rpt"/>
</dbReference>
<evidence type="ECO:0000256" key="2">
    <source>
        <dbReference type="ARBA" id="ARBA00023043"/>
    </source>
</evidence>
<dbReference type="InterPro" id="IPR051070">
    <property type="entry name" value="NF-kappa-B_inhibitor"/>
</dbReference>
<gene>
    <name evidence="3" type="ORF">g.24809</name>
</gene>
<evidence type="ECO:0000313" key="3">
    <source>
        <dbReference type="EMBL" id="JAT24038.1"/>
    </source>
</evidence>
<dbReference type="Gene3D" id="1.25.40.20">
    <property type="entry name" value="Ankyrin repeat-containing domain"/>
    <property type="match status" value="1"/>
</dbReference>
<evidence type="ECO:0000256" key="1">
    <source>
        <dbReference type="ARBA" id="ARBA00022737"/>
    </source>
</evidence>
<protein>
    <submittedName>
        <fullName evidence="3">Uncharacterized protein</fullName>
    </submittedName>
</protein>
<dbReference type="PANTHER" id="PTHR46680">
    <property type="entry name" value="NF-KAPPA-B INHIBITOR ALPHA"/>
    <property type="match status" value="1"/>
</dbReference>
<keyword evidence="2" id="KW-0040">ANK repeat</keyword>
<sequence>MCLLQEWKGGQTCLHLAVDRADARLCMFLLGETAIDADETNYAGYTAYQAAWDSNGDIARALRDHGVDTYIASDSDSDDDMLDVSESSFTNGFLVNGLVNVGA</sequence>
<dbReference type="SUPFAM" id="SSF48403">
    <property type="entry name" value="Ankyrin repeat"/>
    <property type="match status" value="1"/>
</dbReference>
<dbReference type="GO" id="GO:0005829">
    <property type="term" value="C:cytosol"/>
    <property type="evidence" value="ECO:0007669"/>
    <property type="project" value="TreeGrafter"/>
</dbReference>
<dbReference type="AlphaFoldDB" id="A0A1B6LK53"/>
<dbReference type="PANTHER" id="PTHR46680:SF3">
    <property type="entry name" value="NF-KAPPA-B INHIBITOR CACTUS"/>
    <property type="match status" value="1"/>
</dbReference>
<dbReference type="GO" id="GO:0071356">
    <property type="term" value="P:cellular response to tumor necrosis factor"/>
    <property type="evidence" value="ECO:0007669"/>
    <property type="project" value="TreeGrafter"/>
</dbReference>
<keyword evidence="1" id="KW-0677">Repeat</keyword>
<dbReference type="Pfam" id="PF00023">
    <property type="entry name" value="Ank"/>
    <property type="match status" value="1"/>
</dbReference>